<evidence type="ECO:0000313" key="1">
    <source>
        <dbReference type="EMBL" id="KAI9913267.1"/>
    </source>
</evidence>
<gene>
    <name evidence="1" type="ORF">PsorP6_004950</name>
</gene>
<name>A0ACC0W3F9_9STRA</name>
<evidence type="ECO:0000313" key="2">
    <source>
        <dbReference type="Proteomes" id="UP001163321"/>
    </source>
</evidence>
<keyword evidence="2" id="KW-1185">Reference proteome</keyword>
<dbReference type="EMBL" id="CM047583">
    <property type="protein sequence ID" value="KAI9913267.1"/>
    <property type="molecule type" value="Genomic_DNA"/>
</dbReference>
<accession>A0ACC0W3F9</accession>
<sequence length="92" mass="10232">MCEYTDHGHCGILRDVDGDYVKACIMYAPFLDAVESTFQGVRKRYQHPVGSTSHAALAFERDVKQGADSVIVKPALFYSDIVASFAAKKVMW</sequence>
<protein>
    <submittedName>
        <fullName evidence="1">Uncharacterized protein</fullName>
    </submittedName>
</protein>
<dbReference type="Proteomes" id="UP001163321">
    <property type="component" value="Chromosome 4"/>
</dbReference>
<comment type="caution">
    <text evidence="1">The sequence shown here is derived from an EMBL/GenBank/DDBJ whole genome shotgun (WGS) entry which is preliminary data.</text>
</comment>
<proteinExistence type="predicted"/>
<organism evidence="1 2">
    <name type="scientific">Peronosclerospora sorghi</name>
    <dbReference type="NCBI Taxonomy" id="230839"/>
    <lineage>
        <taxon>Eukaryota</taxon>
        <taxon>Sar</taxon>
        <taxon>Stramenopiles</taxon>
        <taxon>Oomycota</taxon>
        <taxon>Peronosporomycetes</taxon>
        <taxon>Peronosporales</taxon>
        <taxon>Peronosporaceae</taxon>
        <taxon>Peronosclerospora</taxon>
    </lineage>
</organism>
<reference evidence="1 2" key="1">
    <citation type="journal article" date="2022" name="bioRxiv">
        <title>The genome of the oomycete Peronosclerospora sorghi, a cosmopolitan pathogen of maize and sorghum, is inflated with dispersed pseudogenes.</title>
        <authorList>
            <person name="Fletcher K."/>
            <person name="Martin F."/>
            <person name="Isakeit T."/>
            <person name="Cavanaugh K."/>
            <person name="Magill C."/>
            <person name="Michelmore R."/>
        </authorList>
    </citation>
    <scope>NUCLEOTIDE SEQUENCE [LARGE SCALE GENOMIC DNA]</scope>
    <source>
        <strain evidence="1">P6</strain>
    </source>
</reference>